<reference evidence="1 2" key="1">
    <citation type="submission" date="2018-08" db="EMBL/GenBank/DDBJ databases">
        <title>A genome reference for cultivated species of the human gut microbiota.</title>
        <authorList>
            <person name="Zou Y."/>
            <person name="Xue W."/>
            <person name="Luo G."/>
        </authorList>
    </citation>
    <scope>NUCLEOTIDE SEQUENCE [LARGE SCALE GENOMIC DNA]</scope>
    <source>
        <strain evidence="1 2">AM25-1</strain>
    </source>
</reference>
<sequence>MLLINLEKDEMIVAEAQAAHITMVLMVPKPQPGILYITNRKIAFAPTQGSMYSKFEYLLGEIEAFSVGMLNTLTLMTKAGKKHKITGMFNKKLIEGLKKVGVKEI</sequence>
<evidence type="ECO:0000313" key="1">
    <source>
        <dbReference type="EMBL" id="RHF74939.1"/>
    </source>
</evidence>
<name>A0A414Q298_FUSMR</name>
<evidence type="ECO:0000313" key="2">
    <source>
        <dbReference type="Proteomes" id="UP000284676"/>
    </source>
</evidence>
<dbReference type="Proteomes" id="UP000284676">
    <property type="component" value="Unassembled WGS sequence"/>
</dbReference>
<dbReference type="AlphaFoldDB" id="A0A414Q298"/>
<comment type="caution">
    <text evidence="1">The sequence shown here is derived from an EMBL/GenBank/DDBJ whole genome shotgun (WGS) entry which is preliminary data.</text>
</comment>
<evidence type="ECO:0008006" key="3">
    <source>
        <dbReference type="Google" id="ProtNLM"/>
    </source>
</evidence>
<dbReference type="EMBL" id="QRHL01000001">
    <property type="protein sequence ID" value="RHF74939.1"/>
    <property type="molecule type" value="Genomic_DNA"/>
</dbReference>
<protein>
    <recommendedName>
        <fullName evidence="3">GRAM domain-containing protein</fullName>
    </recommendedName>
</protein>
<proteinExistence type="predicted"/>
<gene>
    <name evidence="1" type="ORF">DW663_00680</name>
</gene>
<dbReference type="RefSeq" id="WP_005884680.1">
    <property type="nucleotide sequence ID" value="NZ_CABMMQ010000001.1"/>
</dbReference>
<accession>A0A414Q298</accession>
<dbReference type="GeneID" id="62763414"/>
<organism evidence="1 2">
    <name type="scientific">Fusobacterium mortiferum</name>
    <dbReference type="NCBI Taxonomy" id="850"/>
    <lineage>
        <taxon>Bacteria</taxon>
        <taxon>Fusobacteriati</taxon>
        <taxon>Fusobacteriota</taxon>
        <taxon>Fusobacteriia</taxon>
        <taxon>Fusobacteriales</taxon>
        <taxon>Fusobacteriaceae</taxon>
        <taxon>Fusobacterium</taxon>
    </lineage>
</organism>